<evidence type="ECO:0000313" key="3">
    <source>
        <dbReference type="Proteomes" id="UP000035963"/>
    </source>
</evidence>
<dbReference type="Gene3D" id="3.40.50.720">
    <property type="entry name" value="NAD(P)-binding Rossmann-like Domain"/>
    <property type="match status" value="1"/>
</dbReference>
<gene>
    <name evidence="2" type="ORF">EOS_05435</name>
</gene>
<evidence type="ECO:0000259" key="1">
    <source>
        <dbReference type="Pfam" id="PF03807"/>
    </source>
</evidence>
<name>A0A0J1G4V8_9BURK</name>
<dbReference type="Proteomes" id="UP000035963">
    <property type="component" value="Unassembled WGS sequence"/>
</dbReference>
<evidence type="ECO:0000313" key="2">
    <source>
        <dbReference type="EMBL" id="KLU27228.1"/>
    </source>
</evidence>
<proteinExistence type="predicted"/>
<dbReference type="AlphaFoldDB" id="A0A0J1G4V8"/>
<dbReference type="PATRIC" id="fig|908627.4.peg.1197"/>
<feature type="domain" description="Pyrroline-5-carboxylate reductase catalytic N-terminal" evidence="1">
    <location>
        <begin position="3"/>
        <end position="52"/>
    </location>
</feature>
<protein>
    <recommendedName>
        <fullName evidence="1">Pyrroline-5-carboxylate reductase catalytic N-terminal domain-containing protein</fullName>
    </recommendedName>
</protein>
<feature type="non-terminal residue" evidence="2">
    <location>
        <position position="61"/>
    </location>
</feature>
<sequence>MSTISIIGTGGMAAAIGGLAAKAGHTVEVMSRDAAKARALAEQVGAGATTGTFGAAPAGDI</sequence>
<dbReference type="InterPro" id="IPR028939">
    <property type="entry name" value="P5C_Rdtase_cat_N"/>
</dbReference>
<dbReference type="SUPFAM" id="SSF51735">
    <property type="entry name" value="NAD(P)-binding Rossmann-fold domains"/>
    <property type="match status" value="1"/>
</dbReference>
<keyword evidence="3" id="KW-1185">Reference proteome</keyword>
<dbReference type="InterPro" id="IPR036291">
    <property type="entry name" value="NAD(P)-bd_dom_sf"/>
</dbReference>
<dbReference type="EMBL" id="AEJF01000047">
    <property type="protein sequence ID" value="KLU27228.1"/>
    <property type="molecule type" value="Genomic_DNA"/>
</dbReference>
<organism evidence="2 3">
    <name type="scientific">Caballeronia mineralivorans PML1(12)</name>
    <dbReference type="NCBI Taxonomy" id="908627"/>
    <lineage>
        <taxon>Bacteria</taxon>
        <taxon>Pseudomonadati</taxon>
        <taxon>Pseudomonadota</taxon>
        <taxon>Betaproteobacteria</taxon>
        <taxon>Burkholderiales</taxon>
        <taxon>Burkholderiaceae</taxon>
        <taxon>Caballeronia</taxon>
    </lineage>
</organism>
<reference evidence="2 3" key="1">
    <citation type="journal article" date="2015" name="Genome Announc.">
        <title>Draft Genome Sequence of Burkholderia sp. Strain PML1(12), an Ectomycorrhizosphere-Inhabiting Bacterium with Effective Mineral-Weathering Ability.</title>
        <authorList>
            <person name="Uroz S."/>
            <person name="Oger P."/>
        </authorList>
    </citation>
    <scope>NUCLEOTIDE SEQUENCE [LARGE SCALE GENOMIC DNA]</scope>
    <source>
        <strain evidence="3">PML1(12)</strain>
    </source>
</reference>
<comment type="caution">
    <text evidence="2">The sequence shown here is derived from an EMBL/GenBank/DDBJ whole genome shotgun (WGS) entry which is preliminary data.</text>
</comment>
<dbReference type="Pfam" id="PF03807">
    <property type="entry name" value="F420_oxidored"/>
    <property type="match status" value="1"/>
</dbReference>
<accession>A0A0J1G4V8</accession>